<organism evidence="7 8">
    <name type="scientific">Sphingobium cupriresistens</name>
    <dbReference type="NCBI Taxonomy" id="1132417"/>
    <lineage>
        <taxon>Bacteria</taxon>
        <taxon>Pseudomonadati</taxon>
        <taxon>Pseudomonadota</taxon>
        <taxon>Alphaproteobacteria</taxon>
        <taxon>Sphingomonadales</taxon>
        <taxon>Sphingomonadaceae</taxon>
        <taxon>Sphingobium</taxon>
    </lineage>
</organism>
<dbReference type="Pfam" id="PF01957">
    <property type="entry name" value="NfeD"/>
    <property type="match status" value="1"/>
</dbReference>
<dbReference type="GO" id="GO:0005886">
    <property type="term" value="C:plasma membrane"/>
    <property type="evidence" value="ECO:0007669"/>
    <property type="project" value="TreeGrafter"/>
</dbReference>
<dbReference type="AlphaFoldDB" id="A0A8G2DZP9"/>
<dbReference type="EMBL" id="SEOO01000014">
    <property type="protein sequence ID" value="RYM11059.1"/>
    <property type="molecule type" value="Genomic_DNA"/>
</dbReference>
<evidence type="ECO:0000256" key="5">
    <source>
        <dbReference type="SAM" id="Phobius"/>
    </source>
</evidence>
<evidence type="ECO:0000259" key="6">
    <source>
        <dbReference type="Pfam" id="PF01957"/>
    </source>
</evidence>
<comment type="subcellular location">
    <subcellularLocation>
        <location evidence="1">Membrane</location>
        <topology evidence="1">Multi-pass membrane protein</topology>
    </subcellularLocation>
</comment>
<gene>
    <name evidence="7" type="ORF">EWH12_10180</name>
</gene>
<evidence type="ECO:0000256" key="4">
    <source>
        <dbReference type="ARBA" id="ARBA00023136"/>
    </source>
</evidence>
<protein>
    <submittedName>
        <fullName evidence="7">NfeD family protein</fullName>
    </submittedName>
</protein>
<reference evidence="7 8" key="1">
    <citation type="submission" date="2019-02" db="EMBL/GenBank/DDBJ databases">
        <authorList>
            <person name="Feng G."/>
        </authorList>
    </citation>
    <scope>NUCLEOTIDE SEQUENCE [LARGE SCALE GENOMIC DNA]</scope>
    <source>
        <strain evidence="7 8">CCTCC AB 2011146</strain>
    </source>
</reference>
<accession>A0A8G2DZP9</accession>
<dbReference type="PANTHER" id="PTHR33507:SF3">
    <property type="entry name" value="INNER MEMBRANE PROTEIN YBBJ"/>
    <property type="match status" value="1"/>
</dbReference>
<dbReference type="PANTHER" id="PTHR33507">
    <property type="entry name" value="INNER MEMBRANE PROTEIN YBBJ"/>
    <property type="match status" value="1"/>
</dbReference>
<evidence type="ECO:0000313" key="7">
    <source>
        <dbReference type="EMBL" id="RYM11059.1"/>
    </source>
</evidence>
<feature type="transmembrane region" description="Helical" evidence="5">
    <location>
        <begin position="48"/>
        <end position="71"/>
    </location>
</feature>
<keyword evidence="2 5" id="KW-0812">Transmembrane</keyword>
<proteinExistence type="predicted"/>
<dbReference type="InterPro" id="IPR052165">
    <property type="entry name" value="Membrane_assoc_protease"/>
</dbReference>
<feature type="domain" description="NfeD-like C-terminal" evidence="6">
    <location>
        <begin position="93"/>
        <end position="146"/>
    </location>
</feature>
<dbReference type="InterPro" id="IPR012340">
    <property type="entry name" value="NA-bd_OB-fold"/>
</dbReference>
<dbReference type="RefSeq" id="WP_129926496.1">
    <property type="nucleotide sequence ID" value="NZ_SEOO01000014.1"/>
</dbReference>
<feature type="transmembrane region" description="Helical" evidence="5">
    <location>
        <begin position="12"/>
        <end position="42"/>
    </location>
</feature>
<dbReference type="OrthoDB" id="9810336at2"/>
<evidence type="ECO:0000313" key="8">
    <source>
        <dbReference type="Proteomes" id="UP000291572"/>
    </source>
</evidence>
<keyword evidence="3 5" id="KW-1133">Transmembrane helix</keyword>
<evidence type="ECO:0000256" key="1">
    <source>
        <dbReference type="ARBA" id="ARBA00004141"/>
    </source>
</evidence>
<evidence type="ECO:0000256" key="2">
    <source>
        <dbReference type="ARBA" id="ARBA00022692"/>
    </source>
</evidence>
<keyword evidence="4 5" id="KW-0472">Membrane</keyword>
<dbReference type="Proteomes" id="UP000291572">
    <property type="component" value="Unassembled WGS sequence"/>
</dbReference>
<dbReference type="Gene3D" id="2.40.50.140">
    <property type="entry name" value="Nucleic acid-binding proteins"/>
    <property type="match status" value="1"/>
</dbReference>
<dbReference type="InterPro" id="IPR002810">
    <property type="entry name" value="NfeD-like_C"/>
</dbReference>
<sequence length="148" mass="15533">MTATLSLLQDHWGWLVFAALLGIAEVMIPGVFLIWIAIAAAITGLVALALPIALPLQFLLFAALSIAAVYAGRRWYVDNPVASTDPLLNDRTARLIGQTVTVVEPIVGGEGRVRVGDSVWTATGADADAGARVRIVGADGTMLRVEGV</sequence>
<evidence type="ECO:0000256" key="3">
    <source>
        <dbReference type="ARBA" id="ARBA00022989"/>
    </source>
</evidence>
<name>A0A8G2DZP9_9SPHN</name>
<comment type="caution">
    <text evidence="7">The sequence shown here is derived from an EMBL/GenBank/DDBJ whole genome shotgun (WGS) entry which is preliminary data.</text>
</comment>